<gene>
    <name evidence="4" type="ORF">AWRI4619_LOCUS1982</name>
</gene>
<dbReference type="GO" id="GO:0016787">
    <property type="term" value="F:hydrolase activity"/>
    <property type="evidence" value="ECO:0007669"/>
    <property type="project" value="UniProtKB-KW"/>
</dbReference>
<reference evidence="4" key="1">
    <citation type="submission" date="2020-06" db="EMBL/GenBank/DDBJ databases">
        <authorList>
            <person name="Onetto C."/>
        </authorList>
    </citation>
    <scope>NUCLEOTIDE SEQUENCE</scope>
</reference>
<organism evidence="4 5">
    <name type="scientific">Aureobasidium vineae</name>
    <dbReference type="NCBI Taxonomy" id="2773715"/>
    <lineage>
        <taxon>Eukaryota</taxon>
        <taxon>Fungi</taxon>
        <taxon>Dikarya</taxon>
        <taxon>Ascomycota</taxon>
        <taxon>Pezizomycotina</taxon>
        <taxon>Dothideomycetes</taxon>
        <taxon>Dothideomycetidae</taxon>
        <taxon>Dothideales</taxon>
        <taxon>Saccotheciaceae</taxon>
        <taxon>Aureobasidium</taxon>
    </lineage>
</organism>
<sequence>MLFDKASALLLANTNLLQPSRYVTSNFQISIDHISRFDWEKTTATESLVYHDCYAGFQCARLQVPLDWTAEEGADNRTVQIALIKFPAPVPVTDSRYGGAVVLNPGGPGGSGVGLGTHTQTIISAGPDTDDKTEKYFDVISFDPRGVNNTTPNFRCFPDALERMAFEKEHASYGLPGSSDTAFINLWTSQRTLADLCSKRAIKAGIGEHMSTTSVARDIVEIFERHGEWREQEARRLLTSSGNSESDLPDHLKYQPGKEMVQYWGFSYGTVLGATLADMYPDRVKRAILDGVVDSFDYYKGTWISVVQDTDKEIAKFAEYCSKGGPKNCALYHKDGPASIAQRFSAITENLLHNPIGVPGTNAYSPDLATYSDLKRLFAGVAYGPLRRFHGLAQIMAELENGNGTALVQGRRAWTTEFVEISSNKDLRERCQRTGPYSRACNPLAGLTMDQQMVQMAVVCSDSEPKTNWHARPKWPYTGHLNATTAHPILFIGNTVDNVTPIGNAYRMSKGFSGSVVLRQDTEGHASSSGVSLCTARAVRTYFQTGELPEIDTTCLPDRLPLDGYSEEKEHPLPKGETDEALWKAVVGVNDPSARMRMFW</sequence>
<dbReference type="Proteomes" id="UP000716446">
    <property type="component" value="Unassembled WGS sequence"/>
</dbReference>
<dbReference type="EMBL" id="CAIJEN010000002">
    <property type="protein sequence ID" value="CAD0083415.1"/>
    <property type="molecule type" value="Genomic_DNA"/>
</dbReference>
<feature type="domain" description="Peptidase S33 tripeptidyl aminopeptidase-like C-terminal" evidence="3">
    <location>
        <begin position="468"/>
        <end position="555"/>
    </location>
</feature>
<comment type="similarity">
    <text evidence="1">Belongs to the peptidase S33 family.</text>
</comment>
<evidence type="ECO:0000256" key="2">
    <source>
        <dbReference type="ARBA" id="ARBA00022801"/>
    </source>
</evidence>
<evidence type="ECO:0000259" key="3">
    <source>
        <dbReference type="Pfam" id="PF08386"/>
    </source>
</evidence>
<dbReference type="InterPro" id="IPR029058">
    <property type="entry name" value="AB_hydrolase_fold"/>
</dbReference>
<keyword evidence="5" id="KW-1185">Reference proteome</keyword>
<dbReference type="InterPro" id="IPR051601">
    <property type="entry name" value="Serine_prot/Carboxylest_S33"/>
</dbReference>
<accession>A0A9N8J8Y8</accession>
<evidence type="ECO:0000256" key="1">
    <source>
        <dbReference type="ARBA" id="ARBA00010088"/>
    </source>
</evidence>
<dbReference type="PANTHER" id="PTHR43248:SF25">
    <property type="entry name" value="AB HYDROLASE-1 DOMAIN-CONTAINING PROTEIN-RELATED"/>
    <property type="match status" value="1"/>
</dbReference>
<comment type="caution">
    <text evidence="4">The sequence shown here is derived from an EMBL/GenBank/DDBJ whole genome shotgun (WGS) entry which is preliminary data.</text>
</comment>
<keyword evidence="2" id="KW-0378">Hydrolase</keyword>
<dbReference type="Gene3D" id="3.40.50.1820">
    <property type="entry name" value="alpha/beta hydrolase"/>
    <property type="match status" value="1"/>
</dbReference>
<name>A0A9N8J8Y8_9PEZI</name>
<dbReference type="Pfam" id="PF08386">
    <property type="entry name" value="Abhydrolase_4"/>
    <property type="match status" value="1"/>
</dbReference>
<dbReference type="PANTHER" id="PTHR43248">
    <property type="entry name" value="2-SUCCINYL-6-HYDROXY-2,4-CYCLOHEXADIENE-1-CARBOXYLATE SYNTHASE"/>
    <property type="match status" value="1"/>
</dbReference>
<dbReference type="SUPFAM" id="SSF53474">
    <property type="entry name" value="alpha/beta-Hydrolases"/>
    <property type="match status" value="1"/>
</dbReference>
<dbReference type="AlphaFoldDB" id="A0A9N8J8Y8"/>
<dbReference type="InterPro" id="IPR013595">
    <property type="entry name" value="Pept_S33_TAP-like_C"/>
</dbReference>
<protein>
    <recommendedName>
        <fullName evidence="3">Peptidase S33 tripeptidyl aminopeptidase-like C-terminal domain-containing protein</fullName>
    </recommendedName>
</protein>
<evidence type="ECO:0000313" key="5">
    <source>
        <dbReference type="Proteomes" id="UP000716446"/>
    </source>
</evidence>
<proteinExistence type="inferred from homology"/>
<evidence type="ECO:0000313" key="4">
    <source>
        <dbReference type="EMBL" id="CAD0083415.1"/>
    </source>
</evidence>